<reference evidence="1 2" key="1">
    <citation type="submission" date="2024-01" db="EMBL/GenBank/DDBJ databases">
        <title>The genomes of 5 underutilized Papilionoideae crops provide insights into root nodulation and disease resistanc.</title>
        <authorList>
            <person name="Jiang F."/>
        </authorList>
    </citation>
    <scope>NUCLEOTIDE SEQUENCE [LARGE SCALE GENOMIC DNA]</scope>
    <source>
        <strain evidence="1">JINMINGXINNONG_FW02</strain>
        <tissue evidence="1">Leaves</tissue>
    </source>
</reference>
<dbReference type="SUPFAM" id="SSF56112">
    <property type="entry name" value="Protein kinase-like (PK-like)"/>
    <property type="match status" value="1"/>
</dbReference>
<keyword evidence="2" id="KW-1185">Reference proteome</keyword>
<dbReference type="Gene3D" id="1.10.510.10">
    <property type="entry name" value="Transferase(Phosphotransferase) domain 1"/>
    <property type="match status" value="1"/>
</dbReference>
<name>A0AAN9RMK9_PHACN</name>
<proteinExistence type="predicted"/>
<sequence length="114" mass="12874">MKKKRAVFHLFGEMDKKQEQDKENSNMSGIDVAALEADASTVPLEFLVNGDHLFLKLYHQGLFMYCKPHAVVLTDFGLAKQFNESRRSNSTCGTVEYMALQIAIVKDHHDKAAN</sequence>
<evidence type="ECO:0000313" key="1">
    <source>
        <dbReference type="EMBL" id="KAK7382355.1"/>
    </source>
</evidence>
<evidence type="ECO:0000313" key="2">
    <source>
        <dbReference type="Proteomes" id="UP001374584"/>
    </source>
</evidence>
<dbReference type="AlphaFoldDB" id="A0AAN9RMK9"/>
<dbReference type="Proteomes" id="UP001374584">
    <property type="component" value="Unassembled WGS sequence"/>
</dbReference>
<organism evidence="1 2">
    <name type="scientific">Phaseolus coccineus</name>
    <name type="common">Scarlet runner bean</name>
    <name type="synonym">Phaseolus multiflorus</name>
    <dbReference type="NCBI Taxonomy" id="3886"/>
    <lineage>
        <taxon>Eukaryota</taxon>
        <taxon>Viridiplantae</taxon>
        <taxon>Streptophyta</taxon>
        <taxon>Embryophyta</taxon>
        <taxon>Tracheophyta</taxon>
        <taxon>Spermatophyta</taxon>
        <taxon>Magnoliopsida</taxon>
        <taxon>eudicotyledons</taxon>
        <taxon>Gunneridae</taxon>
        <taxon>Pentapetalae</taxon>
        <taxon>rosids</taxon>
        <taxon>fabids</taxon>
        <taxon>Fabales</taxon>
        <taxon>Fabaceae</taxon>
        <taxon>Papilionoideae</taxon>
        <taxon>50 kb inversion clade</taxon>
        <taxon>NPAAA clade</taxon>
        <taxon>indigoferoid/millettioid clade</taxon>
        <taxon>Phaseoleae</taxon>
        <taxon>Phaseolus</taxon>
    </lineage>
</organism>
<gene>
    <name evidence="1" type="ORF">VNO80_01206</name>
</gene>
<comment type="caution">
    <text evidence="1">The sequence shown here is derived from an EMBL/GenBank/DDBJ whole genome shotgun (WGS) entry which is preliminary data.</text>
</comment>
<protein>
    <recommendedName>
        <fullName evidence="3">Protein kinase domain-containing protein</fullName>
    </recommendedName>
</protein>
<dbReference type="InterPro" id="IPR011009">
    <property type="entry name" value="Kinase-like_dom_sf"/>
</dbReference>
<dbReference type="EMBL" id="JAYMYR010000001">
    <property type="protein sequence ID" value="KAK7382355.1"/>
    <property type="molecule type" value="Genomic_DNA"/>
</dbReference>
<evidence type="ECO:0008006" key="3">
    <source>
        <dbReference type="Google" id="ProtNLM"/>
    </source>
</evidence>
<accession>A0AAN9RMK9</accession>